<gene>
    <name evidence="2" type="ORF">CLOSYM_01176</name>
</gene>
<dbReference type="SUPFAM" id="SSF53697">
    <property type="entry name" value="SIS domain"/>
    <property type="match status" value="1"/>
</dbReference>
<dbReference type="Gene3D" id="3.40.50.10490">
    <property type="entry name" value="Glucose-6-phosphate isomerase like protein, domain 1"/>
    <property type="match status" value="1"/>
</dbReference>
<dbReference type="PANTHER" id="PTHR30514:SF18">
    <property type="entry name" value="RPIR-FAMILY TRANSCRIPTIONAL REGULATOR"/>
    <property type="match status" value="1"/>
</dbReference>
<dbReference type="CDD" id="cd05013">
    <property type="entry name" value="SIS_RpiR"/>
    <property type="match status" value="1"/>
</dbReference>
<sequence length="293" mass="33499">MLELLIKERVKMADFINRVTEHFDELTKSHKEVANYFLYNLDKVAVGTLEDLAGLVGVSTTTVIRFARQLGYSGFTELQKDAQDIVLNKDMIPEQPESGSPDQKVSSRLATSFERDIRNIENTMKDLKEEDLDRAVSLMQSADSLYIMSMRMGFSLAYYAFASWGRLRRDIRLLRFTGMEYPEEMVSMKKGDVCVVFAFPRFTSLAIHLLEWMKKRQVKVILVTSATFVAAREYAEIILPCRVRTASYQNSHVAPICLINYFTMALTAENYDEAAELLRDTEELLGPGFYIGN</sequence>
<dbReference type="InterPro" id="IPR009057">
    <property type="entry name" value="Homeodomain-like_sf"/>
</dbReference>
<dbReference type="InterPro" id="IPR036388">
    <property type="entry name" value="WH-like_DNA-bd_sf"/>
</dbReference>
<feature type="domain" description="HTH rpiR-type" evidence="1">
    <location>
        <begin position="13"/>
        <end position="89"/>
    </location>
</feature>
<dbReference type="InterPro" id="IPR047640">
    <property type="entry name" value="RpiR-like"/>
</dbReference>
<evidence type="ECO:0000313" key="2">
    <source>
        <dbReference type="EMBL" id="ERI79004.1"/>
    </source>
</evidence>
<evidence type="ECO:0000259" key="1">
    <source>
        <dbReference type="PROSITE" id="PS51071"/>
    </source>
</evidence>
<evidence type="ECO:0000313" key="3">
    <source>
        <dbReference type="Proteomes" id="UP000016491"/>
    </source>
</evidence>
<dbReference type="Pfam" id="PF01418">
    <property type="entry name" value="HTH_6"/>
    <property type="match status" value="1"/>
</dbReference>
<dbReference type="PROSITE" id="PS51071">
    <property type="entry name" value="HTH_RPIR"/>
    <property type="match status" value="1"/>
</dbReference>
<protein>
    <submittedName>
        <fullName evidence="2">Transcriptional regulator, RpiR family</fullName>
    </submittedName>
</protein>
<reference evidence="2 3" key="1">
    <citation type="submission" date="2013-07" db="EMBL/GenBank/DDBJ databases">
        <authorList>
            <person name="Weinstock G."/>
            <person name="Sodergren E."/>
            <person name="Wylie T."/>
            <person name="Fulton L."/>
            <person name="Fulton R."/>
            <person name="Fronick C."/>
            <person name="O'Laughlin M."/>
            <person name="Godfrey J."/>
            <person name="Miner T."/>
            <person name="Herter B."/>
            <person name="Appelbaum E."/>
            <person name="Cordes M."/>
            <person name="Lek S."/>
            <person name="Wollam A."/>
            <person name="Pepin K.H."/>
            <person name="Palsikar V.B."/>
            <person name="Mitreva M."/>
            <person name="Wilson R.K."/>
        </authorList>
    </citation>
    <scope>NUCLEOTIDE SEQUENCE [LARGE SCALE GENOMIC DNA]</scope>
    <source>
        <strain evidence="2 3">ATCC 14940</strain>
    </source>
</reference>
<proteinExistence type="predicted"/>
<dbReference type="InterPro" id="IPR046348">
    <property type="entry name" value="SIS_dom_sf"/>
</dbReference>
<dbReference type="AlphaFoldDB" id="A0ABC9U116"/>
<organism evidence="2 3">
    <name type="scientific">[Clostridium] symbiosum ATCC 14940</name>
    <dbReference type="NCBI Taxonomy" id="411472"/>
    <lineage>
        <taxon>Bacteria</taxon>
        <taxon>Bacillati</taxon>
        <taxon>Bacillota</taxon>
        <taxon>Clostridia</taxon>
        <taxon>Lachnospirales</taxon>
        <taxon>Lachnospiraceae</taxon>
        <taxon>Otoolea</taxon>
    </lineage>
</organism>
<dbReference type="Proteomes" id="UP000016491">
    <property type="component" value="Unassembled WGS sequence"/>
</dbReference>
<accession>A0ABC9U116</accession>
<dbReference type="Gene3D" id="1.10.10.10">
    <property type="entry name" value="Winged helix-like DNA-binding domain superfamily/Winged helix DNA-binding domain"/>
    <property type="match status" value="1"/>
</dbReference>
<dbReference type="PANTHER" id="PTHR30514">
    <property type="entry name" value="GLUCOKINASE"/>
    <property type="match status" value="1"/>
</dbReference>
<dbReference type="InterPro" id="IPR000281">
    <property type="entry name" value="HTH_RpiR"/>
</dbReference>
<name>A0ABC9U116_CLOSY</name>
<dbReference type="SUPFAM" id="SSF46689">
    <property type="entry name" value="Homeodomain-like"/>
    <property type="match status" value="1"/>
</dbReference>
<dbReference type="EMBL" id="AWSU01000097">
    <property type="protein sequence ID" value="ERI79004.1"/>
    <property type="molecule type" value="Genomic_DNA"/>
</dbReference>
<comment type="caution">
    <text evidence="2">The sequence shown here is derived from an EMBL/GenBank/DDBJ whole genome shotgun (WGS) entry which is preliminary data.</text>
</comment>
<dbReference type="InterPro" id="IPR035472">
    <property type="entry name" value="RpiR-like_SIS"/>
</dbReference>